<dbReference type="InterPro" id="IPR019734">
    <property type="entry name" value="TPR_rpt"/>
</dbReference>
<accession>A0A2Z4FKL4</accession>
<dbReference type="PROSITE" id="PS51257">
    <property type="entry name" value="PROKAR_LIPOPROTEIN"/>
    <property type="match status" value="1"/>
</dbReference>
<dbReference type="InterPro" id="IPR011990">
    <property type="entry name" value="TPR-like_helical_dom_sf"/>
</dbReference>
<protein>
    <submittedName>
        <fullName evidence="1">Uncharacterized protein</fullName>
    </submittedName>
</protein>
<name>A0A2Z4FKL4_9DELT</name>
<dbReference type="Pfam" id="PF13414">
    <property type="entry name" value="TPR_11"/>
    <property type="match status" value="1"/>
</dbReference>
<reference evidence="1 2" key="1">
    <citation type="submission" date="2018-06" db="EMBL/GenBank/DDBJ databases">
        <title>Lujinxingia sediminis gen. nov. sp. nov., a new facultative anaerobic member of the class Deltaproteobacteria, and proposal of Lujinxingaceae fam. nov.</title>
        <authorList>
            <person name="Guo L.-Y."/>
            <person name="Li C.-M."/>
            <person name="Wang S."/>
            <person name="Du Z.-J."/>
        </authorList>
    </citation>
    <scope>NUCLEOTIDE SEQUENCE [LARGE SCALE GENOMIC DNA]</scope>
    <source>
        <strain evidence="1 2">FA350</strain>
    </source>
</reference>
<dbReference type="Proteomes" id="UP000249799">
    <property type="component" value="Chromosome"/>
</dbReference>
<sequence length="534" mass="59760">MYKMISRAALTYILAALLALSGCAYGKHIKQGDSFFERGEYERALASYEAAYKLDPDDPEASDKIRQTRTRLAEHYHAAAEGALAEDDLFAAIDAASKAYKFLPSSGRVDQLIHRISTRADEVGAAAAEQQSWAYTLALFEAVSEQLPPKRSAFAQKATQTRARWSEELQLGARDAEEHEQLGLAALYWAKSLQLSGDRTARQRLHAMRQQLAERHRYHAYLQGDADDAGYKVVASAITGANKANALHLSTRKTDADPKIDAFIHVGVTEPTFETRRSARGESLTYQSGTRMVKNPAYHRAQDDLIDEERRLVDYQKELSDAQYELDYYRTEYAKMDPASVSAYAEQDLTRAQKKVDSARDKVDAQREDVQYAREKLAVTDQLLEEAVYRDLRYTVTTHTRHATNSVQIRIEHADNRPKLEKGFRLELTASDDEHRAYPEAGLAGDPLTLPSDGQLRASLFSDAAAPVMQVIGDSFEGWRQKLVQKALQAPSDRERVDFYVSYVLTDPTAVAADVAQELTSMTGIPDAVEVLRP</sequence>
<dbReference type="KEGG" id="bsed:DN745_09360"/>
<evidence type="ECO:0000313" key="2">
    <source>
        <dbReference type="Proteomes" id="UP000249799"/>
    </source>
</evidence>
<dbReference type="RefSeq" id="WP_111334262.1">
    <property type="nucleotide sequence ID" value="NZ_CP030032.1"/>
</dbReference>
<dbReference type="OrthoDB" id="5493541at2"/>
<proteinExistence type="predicted"/>
<keyword evidence="2" id="KW-1185">Reference proteome</keyword>
<dbReference type="SUPFAM" id="SSF48452">
    <property type="entry name" value="TPR-like"/>
    <property type="match status" value="1"/>
</dbReference>
<dbReference type="EMBL" id="CP030032">
    <property type="protein sequence ID" value="AWV89537.1"/>
    <property type="molecule type" value="Genomic_DNA"/>
</dbReference>
<dbReference type="Gene3D" id="1.25.40.10">
    <property type="entry name" value="Tetratricopeptide repeat domain"/>
    <property type="match status" value="1"/>
</dbReference>
<organism evidence="1 2">
    <name type="scientific">Bradymonas sediminis</name>
    <dbReference type="NCBI Taxonomy" id="1548548"/>
    <lineage>
        <taxon>Bacteria</taxon>
        <taxon>Deltaproteobacteria</taxon>
        <taxon>Bradymonadales</taxon>
        <taxon>Bradymonadaceae</taxon>
        <taxon>Bradymonas</taxon>
    </lineage>
</organism>
<dbReference type="AlphaFoldDB" id="A0A2Z4FKL4"/>
<evidence type="ECO:0000313" key="1">
    <source>
        <dbReference type="EMBL" id="AWV89537.1"/>
    </source>
</evidence>
<dbReference type="PROSITE" id="PS50005">
    <property type="entry name" value="TPR"/>
    <property type="match status" value="1"/>
</dbReference>
<gene>
    <name evidence="1" type="ORF">DN745_09360</name>
</gene>